<keyword evidence="2" id="KW-1185">Reference proteome</keyword>
<proteinExistence type="predicted"/>
<dbReference type="EMBL" id="BTSX01000002">
    <property type="protein sequence ID" value="GMS82895.1"/>
    <property type="molecule type" value="Genomic_DNA"/>
</dbReference>
<evidence type="ECO:0000313" key="1">
    <source>
        <dbReference type="EMBL" id="GMS82895.1"/>
    </source>
</evidence>
<dbReference type="Proteomes" id="UP001432027">
    <property type="component" value="Unassembled WGS sequence"/>
</dbReference>
<feature type="non-terminal residue" evidence="1">
    <location>
        <position position="60"/>
    </location>
</feature>
<comment type="caution">
    <text evidence="1">The sequence shown here is derived from an EMBL/GenBank/DDBJ whole genome shotgun (WGS) entry which is preliminary data.</text>
</comment>
<name>A0AAV5SJ11_9BILA</name>
<dbReference type="AlphaFoldDB" id="A0AAV5SJ11"/>
<reference evidence="1" key="1">
    <citation type="submission" date="2023-10" db="EMBL/GenBank/DDBJ databases">
        <title>Genome assembly of Pristionchus species.</title>
        <authorList>
            <person name="Yoshida K."/>
            <person name="Sommer R.J."/>
        </authorList>
    </citation>
    <scope>NUCLEOTIDE SEQUENCE</scope>
    <source>
        <strain evidence="1">RS0144</strain>
    </source>
</reference>
<organism evidence="1 2">
    <name type="scientific">Pristionchus entomophagus</name>
    <dbReference type="NCBI Taxonomy" id="358040"/>
    <lineage>
        <taxon>Eukaryota</taxon>
        <taxon>Metazoa</taxon>
        <taxon>Ecdysozoa</taxon>
        <taxon>Nematoda</taxon>
        <taxon>Chromadorea</taxon>
        <taxon>Rhabditida</taxon>
        <taxon>Rhabditina</taxon>
        <taxon>Diplogasteromorpha</taxon>
        <taxon>Diplogasteroidea</taxon>
        <taxon>Neodiplogasteridae</taxon>
        <taxon>Pristionchus</taxon>
    </lineage>
</organism>
<gene>
    <name evidence="1" type="ORF">PENTCL1PPCAC_5070</name>
</gene>
<accession>A0AAV5SJ11</accession>
<protein>
    <submittedName>
        <fullName evidence="1">Uncharacterized protein</fullName>
    </submittedName>
</protein>
<evidence type="ECO:0000313" key="2">
    <source>
        <dbReference type="Proteomes" id="UP001432027"/>
    </source>
</evidence>
<sequence length="60" mass="6811">MGRILFNPDVCLSGPHYTPGCSPPPPPPLPRRCWIHTVHRRLSRLPSFPLVQQGKHADFE</sequence>